<dbReference type="EMBL" id="JACHJB010000005">
    <property type="protein sequence ID" value="MBB6352223.1"/>
    <property type="molecule type" value="Genomic_DNA"/>
</dbReference>
<evidence type="ECO:0000313" key="2">
    <source>
        <dbReference type="EMBL" id="MBB6352223.1"/>
    </source>
</evidence>
<organism evidence="2 3">
    <name type="scientific">Nonomuraea muscovyensis</name>
    <dbReference type="NCBI Taxonomy" id="1124761"/>
    <lineage>
        <taxon>Bacteria</taxon>
        <taxon>Bacillati</taxon>
        <taxon>Actinomycetota</taxon>
        <taxon>Actinomycetes</taxon>
        <taxon>Streptosporangiales</taxon>
        <taxon>Streptosporangiaceae</taxon>
        <taxon>Nonomuraea</taxon>
    </lineage>
</organism>
<dbReference type="RefSeq" id="WP_185089954.1">
    <property type="nucleotide sequence ID" value="NZ_JACHJB010000005.1"/>
</dbReference>
<keyword evidence="3" id="KW-1185">Reference proteome</keyword>
<comment type="caution">
    <text evidence="2">The sequence shown here is derived from an EMBL/GenBank/DDBJ whole genome shotgun (WGS) entry which is preliminary data.</text>
</comment>
<feature type="domain" description="Acyclic terpene utilisation N-terminal" evidence="1">
    <location>
        <begin position="57"/>
        <end position="108"/>
    </location>
</feature>
<proteinExistence type="predicted"/>
<accession>A0A7X0CCL2</accession>
<dbReference type="AlphaFoldDB" id="A0A7X0CCL2"/>
<evidence type="ECO:0000259" key="1">
    <source>
        <dbReference type="Pfam" id="PF07287"/>
    </source>
</evidence>
<dbReference type="InterPro" id="IPR010839">
    <property type="entry name" value="AtuA_N"/>
</dbReference>
<dbReference type="Proteomes" id="UP000583800">
    <property type="component" value="Unassembled WGS sequence"/>
</dbReference>
<gene>
    <name evidence="2" type="ORF">FHU36_008819</name>
</gene>
<evidence type="ECO:0000313" key="3">
    <source>
        <dbReference type="Proteomes" id="UP000583800"/>
    </source>
</evidence>
<name>A0A7X0CCL2_9ACTN</name>
<dbReference type="Pfam" id="PF07287">
    <property type="entry name" value="AtuA"/>
    <property type="match status" value="1"/>
</dbReference>
<reference evidence="2 3" key="1">
    <citation type="submission" date="2020-08" db="EMBL/GenBank/DDBJ databases">
        <title>Sequencing the genomes of 1000 actinobacteria strains.</title>
        <authorList>
            <person name="Klenk H.-P."/>
        </authorList>
    </citation>
    <scope>NUCLEOTIDE SEQUENCE [LARGE SCALE GENOMIC DNA]</scope>
    <source>
        <strain evidence="2 3">DSM 45913</strain>
    </source>
</reference>
<sequence length="201" mass="20561">MLRIGTSGTASSADVVICGWRDGRRGRLRTGVKLVFQAGGGVPDLPGLRVCRRPARGAEELARALCEGFDVVVAEPGDPAAPVVAAGLWHYGWTAGDVGPLAGATVAGLALAGLRAPCVLEVRADGGATIDGGSVPDHEVTAADVLAGLAPRFRSGRYRTPVVTVPFASVRLAQEACSRVRIAPCAGEPVYLAPSGRVQSV</sequence>
<protein>
    <recommendedName>
        <fullName evidence="1">Acyclic terpene utilisation N-terminal domain-containing protein</fullName>
    </recommendedName>
</protein>